<dbReference type="InterPro" id="IPR051683">
    <property type="entry name" value="Enoyl-CoA_Hydratase/Isomerase"/>
</dbReference>
<dbReference type="SUPFAM" id="SSF52096">
    <property type="entry name" value="ClpP/crotonase"/>
    <property type="match status" value="1"/>
</dbReference>
<proteinExistence type="inferred from homology"/>
<sequence length="263" mass="27991">MAESVRVSHPSMGVARVTLARPERHNAFDAEMIERLTRVLAELDADDAVSIVVLDGEGRSFCAGADLGWMREAATRDRAGNIADAQALARLMATLDGLRKTSLALVHGAAYGGGFGLVACCDIAIAAEEARFGLTEARLGLIPAVISPYVIDAIGSRQARRLFQTAETFPAAEAERIGLVHEVVAGERLASRGEEIVALLTAAAPGARAQAKRLVAAVKDHPRDEALLALTAEWIATIREGPEAAEGMAAFFERRPASWRREG</sequence>
<protein>
    <submittedName>
        <fullName evidence="2">Enoyl-CoA hydratase-related protein</fullName>
    </submittedName>
</protein>
<dbReference type="InterPro" id="IPR014748">
    <property type="entry name" value="Enoyl-CoA_hydra_C"/>
</dbReference>
<dbReference type="PANTHER" id="PTHR42964:SF1">
    <property type="entry name" value="POLYKETIDE BIOSYNTHESIS ENOYL-COA HYDRATASE PKSH-RELATED"/>
    <property type="match status" value="1"/>
</dbReference>
<dbReference type="InterPro" id="IPR029045">
    <property type="entry name" value="ClpP/crotonase-like_dom_sf"/>
</dbReference>
<dbReference type="Proteomes" id="UP001151088">
    <property type="component" value="Unassembled WGS sequence"/>
</dbReference>
<name>A0A9X2PMK3_9HYPH</name>
<keyword evidence="3" id="KW-1185">Reference proteome</keyword>
<evidence type="ECO:0000256" key="1">
    <source>
        <dbReference type="ARBA" id="ARBA00005254"/>
    </source>
</evidence>
<dbReference type="Gene3D" id="1.10.12.10">
    <property type="entry name" value="Lyase 2-enoyl-coa Hydratase, Chain A, domain 2"/>
    <property type="match status" value="1"/>
</dbReference>
<evidence type="ECO:0000313" key="3">
    <source>
        <dbReference type="Proteomes" id="UP001151088"/>
    </source>
</evidence>
<dbReference type="Gene3D" id="3.90.226.10">
    <property type="entry name" value="2-enoyl-CoA Hydratase, Chain A, domain 1"/>
    <property type="match status" value="1"/>
</dbReference>
<evidence type="ECO:0000313" key="2">
    <source>
        <dbReference type="EMBL" id="MCS0496543.1"/>
    </source>
</evidence>
<dbReference type="RefSeq" id="WP_258733705.1">
    <property type="nucleotide sequence ID" value="NZ_JANTHZ010000007.1"/>
</dbReference>
<gene>
    <name evidence="2" type="ORF">NVS89_15685</name>
</gene>
<dbReference type="CDD" id="cd06558">
    <property type="entry name" value="crotonase-like"/>
    <property type="match status" value="1"/>
</dbReference>
<accession>A0A9X2PMK3</accession>
<organism evidence="2 3">
    <name type="scientific">Ancylobacter mangrovi</name>
    <dbReference type="NCBI Taxonomy" id="2972472"/>
    <lineage>
        <taxon>Bacteria</taxon>
        <taxon>Pseudomonadati</taxon>
        <taxon>Pseudomonadota</taxon>
        <taxon>Alphaproteobacteria</taxon>
        <taxon>Hyphomicrobiales</taxon>
        <taxon>Xanthobacteraceae</taxon>
        <taxon>Ancylobacter</taxon>
    </lineage>
</organism>
<dbReference type="GO" id="GO:0003824">
    <property type="term" value="F:catalytic activity"/>
    <property type="evidence" value="ECO:0007669"/>
    <property type="project" value="UniProtKB-ARBA"/>
</dbReference>
<dbReference type="Pfam" id="PF00378">
    <property type="entry name" value="ECH_1"/>
    <property type="match status" value="1"/>
</dbReference>
<dbReference type="PANTHER" id="PTHR42964">
    <property type="entry name" value="ENOYL-COA HYDRATASE"/>
    <property type="match status" value="1"/>
</dbReference>
<dbReference type="AlphaFoldDB" id="A0A9X2PMK3"/>
<dbReference type="GO" id="GO:0008300">
    <property type="term" value="P:isoprenoid catabolic process"/>
    <property type="evidence" value="ECO:0007669"/>
    <property type="project" value="TreeGrafter"/>
</dbReference>
<comment type="similarity">
    <text evidence="1">Belongs to the enoyl-CoA hydratase/isomerase family.</text>
</comment>
<reference evidence="2" key="1">
    <citation type="submission" date="2022-08" db="EMBL/GenBank/DDBJ databases">
        <authorList>
            <person name="Li F."/>
        </authorList>
    </citation>
    <scope>NUCLEOTIDE SEQUENCE</scope>
    <source>
        <strain evidence="2">MQZ15Z-1</strain>
    </source>
</reference>
<comment type="caution">
    <text evidence="2">The sequence shown here is derived from an EMBL/GenBank/DDBJ whole genome shotgun (WGS) entry which is preliminary data.</text>
</comment>
<dbReference type="EMBL" id="JANTHZ010000007">
    <property type="protein sequence ID" value="MCS0496543.1"/>
    <property type="molecule type" value="Genomic_DNA"/>
</dbReference>
<dbReference type="InterPro" id="IPR001753">
    <property type="entry name" value="Enoyl-CoA_hydra/iso"/>
</dbReference>